<gene>
    <name evidence="3" type="ORF">EDC35_102104</name>
</gene>
<dbReference type="PANTHER" id="PTHR43037:SF1">
    <property type="entry name" value="BLL1128 PROTEIN"/>
    <property type="match status" value="1"/>
</dbReference>
<protein>
    <submittedName>
        <fullName evidence="3">Poly(Hydroxyalkanoate) depolymerase family esterase</fullName>
    </submittedName>
</protein>
<dbReference type="EMBL" id="SMAO01000002">
    <property type="protein sequence ID" value="TCT22773.1"/>
    <property type="molecule type" value="Genomic_DNA"/>
</dbReference>
<dbReference type="InterPro" id="IPR050955">
    <property type="entry name" value="Plant_Biomass_Hydrol_Est"/>
</dbReference>
<organism evidence="3 4">
    <name type="scientific">Thiobaca trueperi</name>
    <dbReference type="NCBI Taxonomy" id="127458"/>
    <lineage>
        <taxon>Bacteria</taxon>
        <taxon>Pseudomonadati</taxon>
        <taxon>Pseudomonadota</taxon>
        <taxon>Gammaproteobacteria</taxon>
        <taxon>Chromatiales</taxon>
        <taxon>Chromatiaceae</taxon>
        <taxon>Thiobaca</taxon>
    </lineage>
</organism>
<dbReference type="SUPFAM" id="SSF53474">
    <property type="entry name" value="alpha/beta-Hydrolases"/>
    <property type="match status" value="2"/>
</dbReference>
<dbReference type="RefSeq" id="WP_132975893.1">
    <property type="nucleotide sequence ID" value="NZ_SMAO01000002.1"/>
</dbReference>
<dbReference type="PANTHER" id="PTHR43037">
    <property type="entry name" value="UNNAMED PRODUCT-RELATED"/>
    <property type="match status" value="1"/>
</dbReference>
<dbReference type="Proteomes" id="UP000295717">
    <property type="component" value="Unassembled WGS sequence"/>
</dbReference>
<dbReference type="NCBIfam" id="TIGR01840">
    <property type="entry name" value="esterase_phb"/>
    <property type="match status" value="1"/>
</dbReference>
<dbReference type="Pfam" id="PF10503">
    <property type="entry name" value="Esterase_PHB"/>
    <property type="match status" value="1"/>
</dbReference>
<evidence type="ECO:0000256" key="2">
    <source>
        <dbReference type="ARBA" id="ARBA00022801"/>
    </source>
</evidence>
<dbReference type="InterPro" id="IPR029058">
    <property type="entry name" value="AB_hydrolase_fold"/>
</dbReference>
<reference evidence="3 4" key="1">
    <citation type="submission" date="2019-03" db="EMBL/GenBank/DDBJ databases">
        <title>Genomic Encyclopedia of Type Strains, Phase IV (KMG-IV): sequencing the most valuable type-strain genomes for metagenomic binning, comparative biology and taxonomic classification.</title>
        <authorList>
            <person name="Goeker M."/>
        </authorList>
    </citation>
    <scope>NUCLEOTIDE SEQUENCE [LARGE SCALE GENOMIC DNA]</scope>
    <source>
        <strain evidence="3 4">DSM 13587</strain>
    </source>
</reference>
<sequence>MNDSFRDAMFEATQLTQAGRLADATVIIQRALGNLSGVAEAIPDERDVIEGDFQMAAEGLTGVENRPDASDVMMSGGGMESDPLLNEMSGPGFFGGSYANQAGSRDYRLYLPGQRAGVRQARPLIVMLHGCGQDPEDFATGTRMNQLAEEQGWVVLYPAQADSANLSGCWNWFNETDQQRDQGEPSIIADLTRQVMASHNIDPQRVYVAGLSAGGAMAATLAATYPDLYAAVGVHSGLPHGAARDMVSAVGAMRQGVVRSGWISPPLQNRPLPAIVFHGDCDTTVHPANALQVIAQACGHPACMEVGVQVRQGRIPGGYGFTHTRYQDAEGRARAELWLVHSAGHGWMGGDDLGTYAEPHGPDASREMLRFFDEHPRRDR</sequence>
<dbReference type="OrthoDB" id="5291933at2"/>
<comment type="caution">
    <text evidence="3">The sequence shown here is derived from an EMBL/GenBank/DDBJ whole genome shotgun (WGS) entry which is preliminary data.</text>
</comment>
<dbReference type="GO" id="GO:0005576">
    <property type="term" value="C:extracellular region"/>
    <property type="evidence" value="ECO:0007669"/>
    <property type="project" value="InterPro"/>
</dbReference>
<keyword evidence="1" id="KW-0732">Signal</keyword>
<dbReference type="InterPro" id="IPR010126">
    <property type="entry name" value="Esterase_phb"/>
</dbReference>
<evidence type="ECO:0000313" key="4">
    <source>
        <dbReference type="Proteomes" id="UP000295717"/>
    </source>
</evidence>
<proteinExistence type="predicted"/>
<dbReference type="Gene3D" id="3.40.50.1820">
    <property type="entry name" value="alpha/beta hydrolase"/>
    <property type="match status" value="1"/>
</dbReference>
<evidence type="ECO:0000313" key="3">
    <source>
        <dbReference type="EMBL" id="TCT22773.1"/>
    </source>
</evidence>
<dbReference type="AlphaFoldDB" id="A0A4R3N6P9"/>
<keyword evidence="2" id="KW-0378">Hydrolase</keyword>
<evidence type="ECO:0000256" key="1">
    <source>
        <dbReference type="ARBA" id="ARBA00022729"/>
    </source>
</evidence>
<accession>A0A4R3N6P9</accession>
<keyword evidence="4" id="KW-1185">Reference proteome</keyword>
<name>A0A4R3N6P9_9GAMM</name>
<dbReference type="GO" id="GO:0016787">
    <property type="term" value="F:hydrolase activity"/>
    <property type="evidence" value="ECO:0007669"/>
    <property type="project" value="UniProtKB-KW"/>
</dbReference>